<dbReference type="SMART" id="SM00326">
    <property type="entry name" value="SH3"/>
    <property type="match status" value="5"/>
</dbReference>
<evidence type="ECO:0000256" key="6">
    <source>
        <dbReference type="ARBA" id="ARBA00022490"/>
    </source>
</evidence>
<dbReference type="SUPFAM" id="SSF48065">
    <property type="entry name" value="DBL homology domain (DH-domain)"/>
    <property type="match status" value="1"/>
</dbReference>
<dbReference type="InterPro" id="IPR000219">
    <property type="entry name" value="DH_dom"/>
</dbReference>
<dbReference type="GO" id="GO:0045202">
    <property type="term" value="C:synapse"/>
    <property type="evidence" value="ECO:0007669"/>
    <property type="project" value="UniProtKB-SubCell"/>
</dbReference>
<feature type="compositionally biased region" description="Low complexity" evidence="17">
    <location>
        <begin position="1231"/>
        <end position="1246"/>
    </location>
</feature>
<evidence type="ECO:0000256" key="17">
    <source>
        <dbReference type="SAM" id="MobiDB-lite"/>
    </source>
</evidence>
<feature type="compositionally biased region" description="Pro residues" evidence="17">
    <location>
        <begin position="515"/>
        <end position="529"/>
    </location>
</feature>
<dbReference type="Pfam" id="PF03114">
    <property type="entry name" value="BAR"/>
    <property type="match status" value="1"/>
</dbReference>
<feature type="domain" description="SH3" evidence="18">
    <location>
        <begin position="143"/>
        <end position="202"/>
    </location>
</feature>
<feature type="compositionally biased region" description="Basic and acidic residues" evidence="17">
    <location>
        <begin position="1272"/>
        <end position="1289"/>
    </location>
</feature>
<dbReference type="InterPro" id="IPR004148">
    <property type="entry name" value="BAR_dom"/>
</dbReference>
<gene>
    <name evidence="21" type="primary">dnmbp</name>
</gene>
<keyword evidence="6" id="KW-0963">Cytoplasm</keyword>
<keyword evidence="8" id="KW-0965">Cell junction</keyword>
<feature type="compositionally biased region" description="Low complexity" evidence="17">
    <location>
        <begin position="637"/>
        <end position="647"/>
    </location>
</feature>
<feature type="region of interest" description="Disordered" evidence="17">
    <location>
        <begin position="1228"/>
        <end position="1382"/>
    </location>
</feature>
<reference evidence="21" key="2">
    <citation type="submission" date="2025-08" db="UniProtKB">
        <authorList>
            <consortium name="Ensembl"/>
        </authorList>
    </citation>
    <scope>IDENTIFICATION</scope>
</reference>
<evidence type="ECO:0000256" key="15">
    <source>
        <dbReference type="PROSITE-ProRule" id="PRU00192"/>
    </source>
</evidence>
<feature type="compositionally biased region" description="Low complexity" evidence="17">
    <location>
        <begin position="1259"/>
        <end position="1271"/>
    </location>
</feature>
<feature type="region of interest" description="Disordered" evidence="17">
    <location>
        <begin position="1186"/>
        <end position="1216"/>
    </location>
</feature>
<evidence type="ECO:0000256" key="4">
    <source>
        <dbReference type="ARBA" id="ARBA00018186"/>
    </source>
</evidence>
<evidence type="ECO:0000256" key="7">
    <source>
        <dbReference type="ARBA" id="ARBA00022658"/>
    </source>
</evidence>
<evidence type="ECO:0000256" key="11">
    <source>
        <dbReference type="ARBA" id="ARBA00023054"/>
    </source>
</evidence>
<feature type="domain" description="SH3" evidence="18">
    <location>
        <begin position="1123"/>
        <end position="1186"/>
    </location>
</feature>
<feature type="compositionally biased region" description="Pro residues" evidence="17">
    <location>
        <begin position="536"/>
        <end position="551"/>
    </location>
</feature>
<dbReference type="GO" id="GO:0060271">
    <property type="term" value="P:cilium assembly"/>
    <property type="evidence" value="ECO:0007669"/>
    <property type="project" value="TreeGrafter"/>
</dbReference>
<evidence type="ECO:0000259" key="20">
    <source>
        <dbReference type="PROSITE" id="PS51021"/>
    </source>
</evidence>
<dbReference type="SMART" id="SM00325">
    <property type="entry name" value="RhoGEF"/>
    <property type="match status" value="1"/>
</dbReference>
<evidence type="ECO:0000256" key="2">
    <source>
        <dbReference type="ARBA" id="ARBA00004282"/>
    </source>
</evidence>
<dbReference type="FunFam" id="2.30.30.40:FF:000120">
    <property type="entry name" value="dynamin-binding protein isoform X1"/>
    <property type="match status" value="1"/>
</dbReference>
<dbReference type="PANTHER" id="PTHR22834">
    <property type="entry name" value="NUCLEAR FUSION PROTEIN FUS2"/>
    <property type="match status" value="1"/>
</dbReference>
<dbReference type="PROSITE" id="PS51021">
    <property type="entry name" value="BAR"/>
    <property type="match status" value="1"/>
</dbReference>
<evidence type="ECO:0000256" key="10">
    <source>
        <dbReference type="ARBA" id="ARBA00023034"/>
    </source>
</evidence>
<feature type="compositionally biased region" description="Low complexity" evidence="17">
    <location>
        <begin position="1191"/>
        <end position="1203"/>
    </location>
</feature>
<evidence type="ECO:0000256" key="16">
    <source>
        <dbReference type="SAM" id="Coils"/>
    </source>
</evidence>
<evidence type="ECO:0000256" key="5">
    <source>
        <dbReference type="ARBA" id="ARBA00022443"/>
    </source>
</evidence>
<keyword evidence="22" id="KW-1185">Reference proteome</keyword>
<dbReference type="InterPro" id="IPR035820">
    <property type="entry name" value="DNMBP_SH3_C1"/>
</dbReference>
<dbReference type="PROSITE" id="PS50002">
    <property type="entry name" value="SH3"/>
    <property type="match status" value="4"/>
</dbReference>
<reference evidence="21" key="1">
    <citation type="submission" date="2021-04" db="EMBL/GenBank/DDBJ databases">
        <authorList>
            <consortium name="Wellcome Sanger Institute Data Sharing"/>
        </authorList>
    </citation>
    <scope>NUCLEOTIDE SEQUENCE [LARGE SCALE GENOMIC DNA]</scope>
</reference>
<feature type="compositionally biased region" description="Basic and acidic residues" evidence="17">
    <location>
        <begin position="1360"/>
        <end position="1382"/>
    </location>
</feature>
<dbReference type="PANTHER" id="PTHR22834:SF19">
    <property type="entry name" value="DYNAMIN-BINDING PROTEIN"/>
    <property type="match status" value="1"/>
</dbReference>
<evidence type="ECO:0000256" key="14">
    <source>
        <dbReference type="ARBA" id="ARBA00034103"/>
    </source>
</evidence>
<evidence type="ECO:0000256" key="12">
    <source>
        <dbReference type="ARBA" id="ARBA00023212"/>
    </source>
</evidence>
<dbReference type="Pfam" id="PF00018">
    <property type="entry name" value="SH3_1"/>
    <property type="match status" value="1"/>
</dbReference>
<dbReference type="CDD" id="cd11798">
    <property type="entry name" value="SH3_DNMBP_C1"/>
    <property type="match status" value="1"/>
</dbReference>
<sequence>MEAGKVVRAVFEFLPSVSEELPLFTGDVIEVLSVVDEFWLLGNKDGVTGQFPSTFVEEVTIPSTKPGDRLYVCISDFSSAEPGNLCLKRGSMDLGERWQRGCNAWGVRGLFPTSCVKELNLSGHSRQLSERSAQAQASELPPYALGQARALMNLHAQLNEELDFREGDLIIITGLPEPGWFQGELEGRRGIFPEGFVELLGPLRSPQESVDCQEHVMEEDEEEEGGVYGVALYEFRAMEPGELDFDVGDRIRVINTLEDGWLEGEVRGQRGIFPHRFVKLDDSGQKTAEDTNVELEEDKENSCTSEFTSDCFLPNGSANDAEWRTYEDHTVWDLDYFERTEEQRWQNENKNGATTNYGNTSLGQALINLVEAHKQKKLTRHASVSDADMMMGGAETQTHSQQREHGSNGVLPSSITLDALPTSAGDLEAKLSQQLFEFEKSLTSSFSDTNMSSGASRDVSSVGDLNQQSHISRHFSILDYSDESDIIRGSLHSPVSHLVQSKSASSSLERRRTLRPPPPRPRVLRPPAPAAYKPARPAPRPPPRCPRPNTAPLPNNREEEERYQLLLRLQEVEHDMEAYAHTAEELRAMLEEEEDETARTQAMENLEFCNYTLETLALEQQQLQEMTLLSSQPKPLDSTPTSDSPPTAGTGTEDPELRMLEKRSKVIEELLQTEKDYIKDLQMCVKEIIEPLQKKQVKNVDFDGLFGNISSVIDLSQRLLNTLQETDSTGKVFVDFKPELEEVYKIYCQNHDDAISLLESYEKDENIQRHVLECLERLRAIYREWGKTNYINLGSFLIKPVQRVMRYPLLLMELLGATPKSHHDHLQLTEALQAVKEINVNINEYKRRKDLVMKYRKGDEDTFIDKISKLSMHSIIKKSNRVSSHLKHLTGISPQVKDEAFDEAEKKFRLQERLIKSFIRDISLYLQHIRKERTEALVINPLTQLLLMFAGPHKLIQKRFDKLLDYDNCKERADRLKDRRVQEELQVARNNYEALNAQLLDELPKFHTAAEDLFTGCVRAFAQAQKDFMKTTLGELKPLLQFSNKVGMEGNLVAQFQEEYGRVLQLLQNFSFCPENLPPATNTKKPLEKKTLEKQTSKKQLQGPPNYVMQTEEHRTGLLARFAPEQLFQAERNFNAAQDLDVSILEGDLVGVIKQQDPMGSHNRWLIDNGVTKGFVYSSFLKPYNPRRSQSDVSIESQSSNESGYGGSSPVFSRQNSNSTLTFNQETATVSFSTSQQSQSSPSASSRRSHRKDAPNPDSGSLSNSINSSPQNRKDFSDQMHRTSHRDTEPSYQHSGNHRDSYDTSYTSSSSHKETSDLSETDSTSSHRNNHSQRYAHTDKFYSSHQWKNGDNGAPKKSSYSRDEYIEPELEPEHDSELDGHQVRPSFTAEIYCVFKIC</sequence>
<dbReference type="SUPFAM" id="SSF50044">
    <property type="entry name" value="SH3-domain"/>
    <property type="match status" value="5"/>
</dbReference>
<dbReference type="GO" id="GO:0070161">
    <property type="term" value="C:anchoring junction"/>
    <property type="evidence" value="ECO:0007669"/>
    <property type="project" value="UniProtKB-SubCell"/>
</dbReference>
<evidence type="ECO:0000256" key="8">
    <source>
        <dbReference type="ARBA" id="ARBA00022949"/>
    </source>
</evidence>
<dbReference type="InterPro" id="IPR001452">
    <property type="entry name" value="SH3_domain"/>
</dbReference>
<dbReference type="GO" id="GO:0005856">
    <property type="term" value="C:cytoskeleton"/>
    <property type="evidence" value="ECO:0007669"/>
    <property type="project" value="UniProtKB-SubCell"/>
</dbReference>
<evidence type="ECO:0000256" key="1">
    <source>
        <dbReference type="ARBA" id="ARBA00004245"/>
    </source>
</evidence>
<evidence type="ECO:0000256" key="3">
    <source>
        <dbReference type="ARBA" id="ARBA00004348"/>
    </source>
</evidence>
<dbReference type="CDD" id="cd11794">
    <property type="entry name" value="SH3_DNMBP_N1"/>
    <property type="match status" value="1"/>
</dbReference>
<proteinExistence type="predicted"/>
<dbReference type="InterPro" id="IPR035817">
    <property type="entry name" value="DNMBP_SH3_N1"/>
</dbReference>
<evidence type="ECO:0000313" key="22">
    <source>
        <dbReference type="Proteomes" id="UP000472264"/>
    </source>
</evidence>
<dbReference type="CDD" id="cd11796">
    <property type="entry name" value="SH3_DNMBP_N3"/>
    <property type="match status" value="1"/>
</dbReference>
<dbReference type="InterPro" id="IPR036028">
    <property type="entry name" value="SH3-like_dom_sf"/>
</dbReference>
<accession>A0A665UZJ9</accession>
<reference evidence="21" key="3">
    <citation type="submission" date="2025-09" db="UniProtKB">
        <authorList>
            <consortium name="Ensembl"/>
        </authorList>
    </citation>
    <scope>IDENTIFICATION</scope>
</reference>
<dbReference type="FunFam" id="2.30.30.40:FF:000084">
    <property type="entry name" value="dynamin-binding protein isoform X1"/>
    <property type="match status" value="1"/>
</dbReference>
<keyword evidence="9" id="KW-0770">Synapse</keyword>
<evidence type="ECO:0000313" key="21">
    <source>
        <dbReference type="Ensembl" id="ENSENLP00000024482.1"/>
    </source>
</evidence>
<feature type="region of interest" description="Disordered" evidence="17">
    <location>
        <begin position="631"/>
        <end position="656"/>
    </location>
</feature>
<dbReference type="FunFam" id="1.20.900.10:FF:000023">
    <property type="entry name" value="dynamin-binding protein isoform X2"/>
    <property type="match status" value="1"/>
</dbReference>
<keyword evidence="12" id="KW-0206">Cytoskeleton</keyword>
<dbReference type="InterPro" id="IPR001331">
    <property type="entry name" value="GDS_CDC24_CS"/>
</dbReference>
<dbReference type="InterPro" id="IPR035899">
    <property type="entry name" value="DBL_dom_sf"/>
</dbReference>
<dbReference type="CDD" id="cd00160">
    <property type="entry name" value="RhoGEF"/>
    <property type="match status" value="1"/>
</dbReference>
<dbReference type="GO" id="GO:0005085">
    <property type="term" value="F:guanyl-nucleotide exchange factor activity"/>
    <property type="evidence" value="ECO:0007669"/>
    <property type="project" value="UniProtKB-KW"/>
</dbReference>
<feature type="domain" description="SH3" evidence="18">
    <location>
        <begin position="2"/>
        <end position="61"/>
    </location>
</feature>
<feature type="domain" description="SH3" evidence="18">
    <location>
        <begin position="224"/>
        <end position="283"/>
    </location>
</feature>
<keyword evidence="7" id="KW-0344">Guanine-nucleotide releasing factor</keyword>
<dbReference type="Gene3D" id="1.20.900.10">
    <property type="entry name" value="Dbl homology (DH) domain"/>
    <property type="match status" value="1"/>
</dbReference>
<keyword evidence="10" id="KW-0333">Golgi apparatus</keyword>
<feature type="compositionally biased region" description="Basic and acidic residues" evidence="17">
    <location>
        <begin position="1085"/>
        <end position="1096"/>
    </location>
</feature>
<dbReference type="InterPro" id="IPR027267">
    <property type="entry name" value="AH/BAR_dom_sf"/>
</dbReference>
<feature type="coiled-coil region" evidence="16">
    <location>
        <begin position="966"/>
        <end position="1002"/>
    </location>
</feature>
<dbReference type="InterPro" id="IPR051492">
    <property type="entry name" value="Dynamin-Rho_GEF"/>
</dbReference>
<dbReference type="InterPro" id="IPR035819">
    <property type="entry name" value="DNMBP_SH3_N3"/>
</dbReference>
<protein>
    <recommendedName>
        <fullName evidence="4">Dynamin-binding protein</fullName>
    </recommendedName>
    <alternativeName>
        <fullName evidence="13">Scaffold protein Tuba</fullName>
    </alternativeName>
</protein>
<dbReference type="PROSITE" id="PS00741">
    <property type="entry name" value="DH_1"/>
    <property type="match status" value="1"/>
</dbReference>
<feature type="region of interest" description="Disordered" evidence="17">
    <location>
        <begin position="394"/>
        <end position="417"/>
    </location>
</feature>
<dbReference type="PROSITE" id="PS50010">
    <property type="entry name" value="DH_2"/>
    <property type="match status" value="1"/>
</dbReference>
<dbReference type="PRINTS" id="PR00499">
    <property type="entry name" value="P67PHOX"/>
</dbReference>
<dbReference type="GO" id="GO:0005795">
    <property type="term" value="C:Golgi stack"/>
    <property type="evidence" value="ECO:0007669"/>
    <property type="project" value="UniProtKB-SubCell"/>
</dbReference>
<dbReference type="Pfam" id="PF00621">
    <property type="entry name" value="RhoGEF"/>
    <property type="match status" value="1"/>
</dbReference>
<dbReference type="FunFam" id="2.30.30.40:FF:000160">
    <property type="entry name" value="dynamin-binding protein isoform X1"/>
    <property type="match status" value="1"/>
</dbReference>
<dbReference type="SMART" id="SM00721">
    <property type="entry name" value="BAR"/>
    <property type="match status" value="1"/>
</dbReference>
<feature type="region of interest" description="Disordered" evidence="17">
    <location>
        <begin position="495"/>
        <end position="558"/>
    </location>
</feature>
<keyword evidence="5 15" id="KW-0728">SH3 domain</keyword>
<keyword evidence="11 16" id="KW-0175">Coiled coil</keyword>
<evidence type="ECO:0000259" key="18">
    <source>
        <dbReference type="PROSITE" id="PS50002"/>
    </source>
</evidence>
<dbReference type="Ensembl" id="ENSENLT00000025278.1">
    <property type="protein sequence ID" value="ENSENLP00000024482.1"/>
    <property type="gene ID" value="ENSENLG00000010619.1"/>
</dbReference>
<organism evidence="21 22">
    <name type="scientific">Echeneis naucrates</name>
    <name type="common">Live sharksucker</name>
    <dbReference type="NCBI Taxonomy" id="173247"/>
    <lineage>
        <taxon>Eukaryota</taxon>
        <taxon>Metazoa</taxon>
        <taxon>Chordata</taxon>
        <taxon>Craniata</taxon>
        <taxon>Vertebrata</taxon>
        <taxon>Euteleostomi</taxon>
        <taxon>Actinopterygii</taxon>
        <taxon>Neopterygii</taxon>
        <taxon>Teleostei</taxon>
        <taxon>Neoteleostei</taxon>
        <taxon>Acanthomorphata</taxon>
        <taxon>Carangaria</taxon>
        <taxon>Carangiformes</taxon>
        <taxon>Echeneidae</taxon>
        <taxon>Echeneis</taxon>
    </lineage>
</organism>
<evidence type="ECO:0000256" key="9">
    <source>
        <dbReference type="ARBA" id="ARBA00023018"/>
    </source>
</evidence>
<dbReference type="Gene3D" id="2.30.30.40">
    <property type="entry name" value="SH3 Domains"/>
    <property type="match status" value="4"/>
</dbReference>
<feature type="domain" description="BAR" evidence="20">
    <location>
        <begin position="824"/>
        <end position="1052"/>
    </location>
</feature>
<dbReference type="Proteomes" id="UP000472264">
    <property type="component" value="Chromosome 19"/>
</dbReference>
<name>A0A665UZJ9_ECHNA</name>
<dbReference type="Pfam" id="PF14604">
    <property type="entry name" value="SH3_9"/>
    <property type="match status" value="2"/>
</dbReference>
<evidence type="ECO:0000256" key="13">
    <source>
        <dbReference type="ARBA" id="ARBA00032587"/>
    </source>
</evidence>
<feature type="region of interest" description="Disordered" evidence="17">
    <location>
        <begin position="1077"/>
        <end position="1104"/>
    </location>
</feature>
<dbReference type="SUPFAM" id="SSF103657">
    <property type="entry name" value="BAR/IMD domain-like"/>
    <property type="match status" value="1"/>
</dbReference>
<evidence type="ECO:0000259" key="19">
    <source>
        <dbReference type="PROSITE" id="PS50010"/>
    </source>
</evidence>
<comment type="subcellular location">
    <subcellularLocation>
        <location evidence="2">Cell junction</location>
    </subcellularLocation>
    <subcellularLocation>
        <location evidence="1">Cytoplasm</location>
        <location evidence="1">Cytoskeleton</location>
    </subcellularLocation>
    <subcellularLocation>
        <location evidence="3">Golgi apparatus</location>
        <location evidence="3">Golgi stack</location>
    </subcellularLocation>
    <subcellularLocation>
        <location evidence="14">Synapse</location>
    </subcellularLocation>
</comment>
<dbReference type="Gene3D" id="1.20.1270.60">
    <property type="entry name" value="Arfaptin homology (AH) domain/BAR domain"/>
    <property type="match status" value="2"/>
</dbReference>
<dbReference type="FunFam" id="2.30.30.40:FF:000138">
    <property type="entry name" value="dynamin-binding protein isoform X1"/>
    <property type="match status" value="1"/>
</dbReference>
<feature type="domain" description="DH" evidence="19">
    <location>
        <begin position="662"/>
        <end position="845"/>
    </location>
</feature>
<dbReference type="CDD" id="cd07589">
    <property type="entry name" value="BAR_DNMBP"/>
    <property type="match status" value="1"/>
</dbReference>
<dbReference type="GO" id="GO:0035556">
    <property type="term" value="P:intracellular signal transduction"/>
    <property type="evidence" value="ECO:0007669"/>
    <property type="project" value="InterPro"/>
</dbReference>